<sequence>MAWRGPSPSCQLPPDRVNATTFTQFVVRRGVREPGTHPRDRKDHGQYAAYSPEANSHSKTVSAIGANRA</sequence>
<dbReference type="Proteomes" id="UP000658656">
    <property type="component" value="Unassembled WGS sequence"/>
</dbReference>
<feature type="compositionally biased region" description="Basic and acidic residues" evidence="1">
    <location>
        <begin position="30"/>
        <end position="45"/>
    </location>
</feature>
<protein>
    <submittedName>
        <fullName evidence="2">Uncharacterized protein</fullName>
    </submittedName>
</protein>
<proteinExistence type="predicted"/>
<dbReference type="AlphaFoldDB" id="A0A8H9M986"/>
<evidence type="ECO:0000256" key="1">
    <source>
        <dbReference type="SAM" id="MobiDB-lite"/>
    </source>
</evidence>
<dbReference type="EMBL" id="BNAV01000002">
    <property type="protein sequence ID" value="GHF47434.1"/>
    <property type="molecule type" value="Genomic_DNA"/>
</dbReference>
<feature type="region of interest" description="Disordered" evidence="1">
    <location>
        <begin position="24"/>
        <end position="69"/>
    </location>
</feature>
<accession>A0A8H9M986</accession>
<keyword evidence="3" id="KW-1185">Reference proteome</keyword>
<evidence type="ECO:0000313" key="3">
    <source>
        <dbReference type="Proteomes" id="UP000658656"/>
    </source>
</evidence>
<organism evidence="2 3">
    <name type="scientific">Amycolatopsis bartoniae</name>
    <dbReference type="NCBI Taxonomy" id="941986"/>
    <lineage>
        <taxon>Bacteria</taxon>
        <taxon>Bacillati</taxon>
        <taxon>Actinomycetota</taxon>
        <taxon>Actinomycetes</taxon>
        <taxon>Pseudonocardiales</taxon>
        <taxon>Pseudonocardiaceae</taxon>
        <taxon>Amycolatopsis</taxon>
    </lineage>
</organism>
<name>A0A8H9M986_9PSEU</name>
<evidence type="ECO:0000313" key="2">
    <source>
        <dbReference type="EMBL" id="GHF47434.1"/>
    </source>
</evidence>
<reference evidence="2" key="1">
    <citation type="journal article" date="2014" name="Int. J. Syst. Evol. Microbiol.">
        <title>Complete genome sequence of Corynebacterium casei LMG S-19264T (=DSM 44701T), isolated from a smear-ripened cheese.</title>
        <authorList>
            <consortium name="US DOE Joint Genome Institute (JGI-PGF)"/>
            <person name="Walter F."/>
            <person name="Albersmeier A."/>
            <person name="Kalinowski J."/>
            <person name="Ruckert C."/>
        </authorList>
    </citation>
    <scope>NUCLEOTIDE SEQUENCE</scope>
    <source>
        <strain evidence="2">CGMCC 4.7679</strain>
    </source>
</reference>
<reference evidence="2" key="2">
    <citation type="submission" date="2020-09" db="EMBL/GenBank/DDBJ databases">
        <authorList>
            <person name="Sun Q."/>
            <person name="Zhou Y."/>
        </authorList>
    </citation>
    <scope>NUCLEOTIDE SEQUENCE</scope>
    <source>
        <strain evidence="2">CGMCC 4.7679</strain>
    </source>
</reference>
<comment type="caution">
    <text evidence="2">The sequence shown here is derived from an EMBL/GenBank/DDBJ whole genome shotgun (WGS) entry which is preliminary data.</text>
</comment>
<gene>
    <name evidence="2" type="ORF">GCM10017566_20790</name>
</gene>